<dbReference type="GO" id="GO:0030246">
    <property type="term" value="F:carbohydrate binding"/>
    <property type="evidence" value="ECO:0007669"/>
    <property type="project" value="InterPro"/>
</dbReference>
<evidence type="ECO:0000256" key="1">
    <source>
        <dbReference type="ARBA" id="ARBA00006206"/>
    </source>
</evidence>
<dbReference type="GO" id="GO:0033499">
    <property type="term" value="P:galactose catabolic process via UDP-galactose, Leloir pathway"/>
    <property type="evidence" value="ECO:0007669"/>
    <property type="project" value="TreeGrafter"/>
</dbReference>
<dbReference type="CDD" id="cd09019">
    <property type="entry name" value="galactose_mutarotase_like"/>
    <property type="match status" value="1"/>
</dbReference>
<evidence type="ECO:0000256" key="3">
    <source>
        <dbReference type="ARBA" id="ARBA00023277"/>
    </source>
</evidence>
<dbReference type="InterPro" id="IPR008183">
    <property type="entry name" value="Aldose_1/G6P_1-epimerase"/>
</dbReference>
<evidence type="ECO:0000256" key="2">
    <source>
        <dbReference type="ARBA" id="ARBA00023235"/>
    </source>
</evidence>
<evidence type="ECO:0000313" key="4">
    <source>
        <dbReference type="EMBL" id="OIQ68265.1"/>
    </source>
</evidence>
<keyword evidence="3" id="KW-0119">Carbohydrate metabolism</keyword>
<sequence>MTADIRLFGMTTDGSEVQRIRLNAGELTVVVLTWGAVLHDVHLAGAPYSLTLGTDVMAGYEARMVHFGSVVGPVANRIGGASAVIGGKRCDFEVNEAVGKTLHGGNNGTQRRVWAIAAASRSSVTLALDLADGDGGFPGNRHLTARFDLAAPGSLTMTLEARTDAETIVNLANHSYWNLDGSATYAGHRFRVAADSYTPCDAQNLPTGEIAPVTGTFDLRKGRVLDGAEVYDTNFCLAPAPRPLSFAAELTGKYGVRMVLETTEPGLQVYDGRGIDTAPYPGHAGVPYAPHAGLALEAQRWPDATNHAHFPSILLSPGGHYQQVTRFTFDRV</sequence>
<dbReference type="AlphaFoldDB" id="A0A1J5P9J1"/>
<dbReference type="SUPFAM" id="SSF74650">
    <property type="entry name" value="Galactose mutarotase-like"/>
    <property type="match status" value="1"/>
</dbReference>
<dbReference type="InterPro" id="IPR014718">
    <property type="entry name" value="GH-type_carb-bd"/>
</dbReference>
<organism evidence="4">
    <name type="scientific">mine drainage metagenome</name>
    <dbReference type="NCBI Taxonomy" id="410659"/>
    <lineage>
        <taxon>unclassified sequences</taxon>
        <taxon>metagenomes</taxon>
        <taxon>ecological metagenomes</taxon>
    </lineage>
</organism>
<keyword evidence="2 4" id="KW-0413">Isomerase</keyword>
<proteinExistence type="inferred from homology"/>
<dbReference type="Pfam" id="PF01263">
    <property type="entry name" value="Aldose_epim"/>
    <property type="match status" value="1"/>
</dbReference>
<dbReference type="PANTHER" id="PTHR10091:SF49">
    <property type="entry name" value="ALDOSE 1-EPIMERASE"/>
    <property type="match status" value="1"/>
</dbReference>
<reference evidence="4" key="1">
    <citation type="submission" date="2016-10" db="EMBL/GenBank/DDBJ databases">
        <title>Sequence of Gallionella enrichment culture.</title>
        <authorList>
            <person name="Poehlein A."/>
            <person name="Muehling M."/>
            <person name="Daniel R."/>
        </authorList>
    </citation>
    <scope>NUCLEOTIDE SEQUENCE</scope>
</reference>
<comment type="caution">
    <text evidence="4">The sequence shown here is derived from an EMBL/GenBank/DDBJ whole genome shotgun (WGS) entry which is preliminary data.</text>
</comment>
<accession>A0A1J5P9J1</accession>
<protein>
    <submittedName>
        <fullName evidence="4">Aldose 1-epimerase</fullName>
        <ecNumber evidence="4">5.1.3.3</ecNumber>
    </submittedName>
</protein>
<dbReference type="GO" id="GO:0006006">
    <property type="term" value="P:glucose metabolic process"/>
    <property type="evidence" value="ECO:0007669"/>
    <property type="project" value="TreeGrafter"/>
</dbReference>
<dbReference type="PANTHER" id="PTHR10091">
    <property type="entry name" value="ALDOSE-1-EPIMERASE"/>
    <property type="match status" value="1"/>
</dbReference>
<dbReference type="InterPro" id="IPR047215">
    <property type="entry name" value="Galactose_mutarotase-like"/>
</dbReference>
<gene>
    <name evidence="4" type="primary">mro_3</name>
    <name evidence="4" type="ORF">GALL_501460</name>
</gene>
<dbReference type="Gene3D" id="2.70.98.10">
    <property type="match status" value="1"/>
</dbReference>
<dbReference type="InterPro" id="IPR011013">
    <property type="entry name" value="Gal_mutarotase_sf_dom"/>
</dbReference>
<dbReference type="EC" id="5.1.3.3" evidence="4"/>
<dbReference type="EMBL" id="MLJW01005414">
    <property type="protein sequence ID" value="OIQ68265.1"/>
    <property type="molecule type" value="Genomic_DNA"/>
</dbReference>
<dbReference type="GO" id="GO:0004034">
    <property type="term" value="F:aldose 1-epimerase activity"/>
    <property type="evidence" value="ECO:0007669"/>
    <property type="project" value="UniProtKB-EC"/>
</dbReference>
<name>A0A1J5P9J1_9ZZZZ</name>
<comment type="similarity">
    <text evidence="1">Belongs to the aldose epimerase family.</text>
</comment>